<evidence type="ECO:0000313" key="4">
    <source>
        <dbReference type="Proteomes" id="UP000242877"/>
    </source>
</evidence>
<dbReference type="EMBL" id="AZGZ01000006">
    <property type="protein sequence ID" value="KZZ94624.1"/>
    <property type="molecule type" value="Genomic_DNA"/>
</dbReference>
<dbReference type="PANTHER" id="PTHR10655">
    <property type="entry name" value="LYSOPHOSPHOLIPASE-RELATED"/>
    <property type="match status" value="1"/>
</dbReference>
<dbReference type="InterPro" id="IPR050565">
    <property type="entry name" value="LYPA1-2/EST-like"/>
</dbReference>
<dbReference type="AlphaFoldDB" id="A0A168B0N9"/>
<dbReference type="Proteomes" id="UP000242877">
    <property type="component" value="Unassembled WGS sequence"/>
</dbReference>
<evidence type="ECO:0000259" key="2">
    <source>
        <dbReference type="Pfam" id="PF02230"/>
    </source>
</evidence>
<evidence type="ECO:0000256" key="1">
    <source>
        <dbReference type="ARBA" id="ARBA00006499"/>
    </source>
</evidence>
<dbReference type="Pfam" id="PF02230">
    <property type="entry name" value="Abhydrolase_2"/>
    <property type="match status" value="1"/>
</dbReference>
<evidence type="ECO:0000313" key="3">
    <source>
        <dbReference type="EMBL" id="KZZ94624.1"/>
    </source>
</evidence>
<keyword evidence="4" id="KW-1185">Reference proteome</keyword>
<dbReference type="OrthoDB" id="2418081at2759"/>
<comment type="similarity">
    <text evidence="1">Belongs to the AB hydrolase superfamily. AB hydrolase 2 family.</text>
</comment>
<dbReference type="InterPro" id="IPR003140">
    <property type="entry name" value="PLipase/COase/thioEstase"/>
</dbReference>
<comment type="caution">
    <text evidence="3">The sequence shown here is derived from an EMBL/GenBank/DDBJ whole genome shotgun (WGS) entry which is preliminary data.</text>
</comment>
<protein>
    <submittedName>
        <fullName evidence="3">Phospholipase/carboxylesterase/thioesterase</fullName>
    </submittedName>
</protein>
<accession>A0A168B0N9</accession>
<gene>
    <name evidence="3" type="ORF">AAP_01924</name>
</gene>
<dbReference type="VEuPathDB" id="FungiDB:AAP_01924"/>
<dbReference type="InterPro" id="IPR029058">
    <property type="entry name" value="AB_hydrolase_fold"/>
</dbReference>
<proteinExistence type="inferred from homology"/>
<sequence>MNFPDPYIQLPNAVHTHTAILLHGRGSSGAEFAEDFLSSSLSQGQTVQSCLPSWRWVFPTSRSRWSATFQEYECSWFDIVSLTDVEARHELQVGGLRESVFHVLGILEHEVQLLDNQASRICLGGISQGMATALWAMLYAAGQIHSPLGGFVGFCGWMPFARQISGLVKTDGTTETKQHRVIEFVHSIVVQSSDKQEDMNTHKSAILSTPVFLAHGIDDPFVSIDLGLQAAGVLSQILDHVEWSEFAGADNDGHWIKEPEGFDRLMKFLKQNMSWPTK</sequence>
<organism evidence="3 4">
    <name type="scientific">Ascosphaera apis ARSEF 7405</name>
    <dbReference type="NCBI Taxonomy" id="392613"/>
    <lineage>
        <taxon>Eukaryota</taxon>
        <taxon>Fungi</taxon>
        <taxon>Dikarya</taxon>
        <taxon>Ascomycota</taxon>
        <taxon>Pezizomycotina</taxon>
        <taxon>Eurotiomycetes</taxon>
        <taxon>Eurotiomycetidae</taxon>
        <taxon>Onygenales</taxon>
        <taxon>Ascosphaeraceae</taxon>
        <taxon>Ascosphaera</taxon>
    </lineage>
</organism>
<dbReference type="Gene3D" id="3.40.50.1820">
    <property type="entry name" value="alpha/beta hydrolase"/>
    <property type="match status" value="1"/>
</dbReference>
<reference evidence="3 4" key="1">
    <citation type="journal article" date="2016" name="Genome Biol. Evol.">
        <title>Divergent and convergent evolution of fungal pathogenicity.</title>
        <authorList>
            <person name="Shang Y."/>
            <person name="Xiao G."/>
            <person name="Zheng P."/>
            <person name="Cen K."/>
            <person name="Zhan S."/>
            <person name="Wang C."/>
        </authorList>
    </citation>
    <scope>NUCLEOTIDE SEQUENCE [LARGE SCALE GENOMIC DNA]</scope>
    <source>
        <strain evidence="3 4">ARSEF 7405</strain>
    </source>
</reference>
<dbReference type="GO" id="GO:0005737">
    <property type="term" value="C:cytoplasm"/>
    <property type="evidence" value="ECO:0007669"/>
    <property type="project" value="TreeGrafter"/>
</dbReference>
<dbReference type="GO" id="GO:0052689">
    <property type="term" value="F:carboxylic ester hydrolase activity"/>
    <property type="evidence" value="ECO:0007669"/>
    <property type="project" value="TreeGrafter"/>
</dbReference>
<dbReference type="GO" id="GO:0008474">
    <property type="term" value="F:palmitoyl-(protein) hydrolase activity"/>
    <property type="evidence" value="ECO:0007669"/>
    <property type="project" value="TreeGrafter"/>
</dbReference>
<dbReference type="SUPFAM" id="SSF53474">
    <property type="entry name" value="alpha/beta-Hydrolases"/>
    <property type="match status" value="1"/>
</dbReference>
<dbReference type="PANTHER" id="PTHR10655:SF63">
    <property type="entry name" value="PHOSPHOLIPASE_CARBOXYLESTERASE_THIOESTERASE DOMAIN-CONTAINING PROTEIN"/>
    <property type="match status" value="1"/>
</dbReference>
<name>A0A168B0N9_9EURO</name>
<feature type="domain" description="Phospholipase/carboxylesterase/thioesterase" evidence="2">
    <location>
        <begin position="7"/>
        <end position="166"/>
    </location>
</feature>